<gene>
    <name evidence="1" type="ORF">Av05_0053</name>
</gene>
<sequence>MFGWLKKKKETDNFELVGTSEWQINWTDTGTNTQGMWLLYESKTGKRKFESTLVPWVYKGEGGIKRLPGYNYLLRWSLGGELPPSFMPLPKKEDSL</sequence>
<dbReference type="Proteomes" id="UP000028961">
    <property type="component" value="Segment"/>
</dbReference>
<dbReference type="GeneID" id="22475394"/>
<proteinExistence type="predicted"/>
<evidence type="ECO:0000313" key="1">
    <source>
        <dbReference type="EMBL" id="AII27596.1"/>
    </source>
</evidence>
<evidence type="ECO:0000313" key="2">
    <source>
        <dbReference type="Proteomes" id="UP000028961"/>
    </source>
</evidence>
<keyword evidence="2" id="KW-1185">Reference proteome</keyword>
<protein>
    <submittedName>
        <fullName evidence="1">Uncharacterized protein</fullName>
    </submittedName>
</protein>
<dbReference type="OrthoDB" id="27580at10239"/>
<dbReference type="RefSeq" id="YP_009111127.1">
    <property type="nucleotide sequence ID" value="NC_025830.1"/>
</dbReference>
<dbReference type="KEGG" id="vg:22475394"/>
<name>A0A076G5R9_9CAUD</name>
<accession>A0A076G5R9</accession>
<organism evidence="1 2">
    <name type="scientific">Escherichia phage Av-05</name>
    <dbReference type="NCBI Taxonomy" id="1527519"/>
    <lineage>
        <taxon>Viruses</taxon>
        <taxon>Duplodnaviria</taxon>
        <taxon>Heunggongvirae</taxon>
        <taxon>Uroviricota</taxon>
        <taxon>Caudoviricetes</taxon>
        <taxon>Vequintavirinae</taxon>
        <taxon>Avunavirus</taxon>
        <taxon>Avunavirus Av05</taxon>
    </lineage>
</organism>
<dbReference type="EMBL" id="KM190144">
    <property type="protein sequence ID" value="AII27596.1"/>
    <property type="molecule type" value="Genomic_DNA"/>
</dbReference>
<reference evidence="1 2" key="1">
    <citation type="journal article" date="2015" name="Genome Announc.">
        <title>Genomic Analysis of Broad-Host-Range Enterobacteriophage Av-05.</title>
        <authorList>
            <person name="Amarillas L."/>
            <person name="Lopez-Cuevas O."/>
            <person name="Leon-Felix J."/>
            <person name="Castro-Del Campo N."/>
            <person name="Gerba C.P."/>
            <person name="Chaidez C."/>
        </authorList>
    </citation>
    <scope>NUCLEOTIDE SEQUENCE [LARGE SCALE GENOMIC DNA]</scope>
</reference>